<comment type="caution">
    <text evidence="7">The sequence shown here is derived from an EMBL/GenBank/DDBJ whole genome shotgun (WGS) entry which is preliminary data.</text>
</comment>
<dbReference type="InterPro" id="IPR050339">
    <property type="entry name" value="CC_SR_Kinase"/>
</dbReference>
<evidence type="ECO:0000313" key="8">
    <source>
        <dbReference type="Proteomes" id="UP001328107"/>
    </source>
</evidence>
<dbReference type="InterPro" id="IPR000719">
    <property type="entry name" value="Prot_kinase_dom"/>
</dbReference>
<dbReference type="InterPro" id="IPR011009">
    <property type="entry name" value="Kinase-like_dom_sf"/>
</dbReference>
<accession>A0AAN4ZEY4</accession>
<feature type="non-terminal residue" evidence="7">
    <location>
        <position position="87"/>
    </location>
</feature>
<keyword evidence="2" id="KW-0547">Nucleotide-binding</keyword>
<dbReference type="Pfam" id="PF00069">
    <property type="entry name" value="Pkinase"/>
    <property type="match status" value="1"/>
</dbReference>
<dbReference type="GO" id="GO:0005524">
    <property type="term" value="F:ATP binding"/>
    <property type="evidence" value="ECO:0007669"/>
    <property type="project" value="UniProtKB-KW"/>
</dbReference>
<proteinExistence type="inferred from homology"/>
<evidence type="ECO:0000256" key="2">
    <source>
        <dbReference type="ARBA" id="ARBA00022741"/>
    </source>
</evidence>
<evidence type="ECO:0000256" key="4">
    <source>
        <dbReference type="ARBA" id="ARBA00022840"/>
    </source>
</evidence>
<organism evidence="7 8">
    <name type="scientific">Pristionchus mayeri</name>
    <dbReference type="NCBI Taxonomy" id="1317129"/>
    <lineage>
        <taxon>Eukaryota</taxon>
        <taxon>Metazoa</taxon>
        <taxon>Ecdysozoa</taxon>
        <taxon>Nematoda</taxon>
        <taxon>Chromadorea</taxon>
        <taxon>Rhabditida</taxon>
        <taxon>Rhabditina</taxon>
        <taxon>Diplogasteromorpha</taxon>
        <taxon>Diplogasteroidea</taxon>
        <taxon>Neodiplogasteridae</taxon>
        <taxon>Pristionchus</taxon>
    </lineage>
</organism>
<protein>
    <recommendedName>
        <fullName evidence="6">Protein kinase domain-containing protein</fullName>
    </recommendedName>
</protein>
<evidence type="ECO:0000256" key="1">
    <source>
        <dbReference type="ARBA" id="ARBA00022679"/>
    </source>
</evidence>
<dbReference type="SUPFAM" id="SSF56112">
    <property type="entry name" value="Protein kinase-like (PK-like)"/>
    <property type="match status" value="1"/>
</dbReference>
<feature type="domain" description="Protein kinase" evidence="6">
    <location>
        <begin position="1"/>
        <end position="87"/>
    </location>
</feature>
<dbReference type="PANTHER" id="PTHR11042">
    <property type="entry name" value="EUKARYOTIC TRANSLATION INITIATION FACTOR 2-ALPHA KINASE EIF2-ALPHA KINASE -RELATED"/>
    <property type="match status" value="1"/>
</dbReference>
<name>A0AAN4ZEY4_9BILA</name>
<dbReference type="AlphaFoldDB" id="A0AAN4ZEY4"/>
<dbReference type="GO" id="GO:0005737">
    <property type="term" value="C:cytoplasm"/>
    <property type="evidence" value="ECO:0007669"/>
    <property type="project" value="TreeGrafter"/>
</dbReference>
<dbReference type="EMBL" id="BTRK01000002">
    <property type="protein sequence ID" value="GMR38309.1"/>
    <property type="molecule type" value="Genomic_DNA"/>
</dbReference>
<evidence type="ECO:0000256" key="5">
    <source>
        <dbReference type="ARBA" id="ARBA00037982"/>
    </source>
</evidence>
<dbReference type="Gene3D" id="1.10.510.10">
    <property type="entry name" value="Transferase(Phosphotransferase) domain 1"/>
    <property type="match status" value="1"/>
</dbReference>
<gene>
    <name evidence="7" type="ORF">PMAYCL1PPCAC_08504</name>
</gene>
<keyword evidence="3" id="KW-0418">Kinase</keyword>
<dbReference type="PROSITE" id="PS50011">
    <property type="entry name" value="PROTEIN_KINASE_DOM"/>
    <property type="match status" value="1"/>
</dbReference>
<dbReference type="GO" id="GO:0005634">
    <property type="term" value="C:nucleus"/>
    <property type="evidence" value="ECO:0007669"/>
    <property type="project" value="TreeGrafter"/>
</dbReference>
<evidence type="ECO:0000256" key="3">
    <source>
        <dbReference type="ARBA" id="ARBA00022777"/>
    </source>
</evidence>
<comment type="similarity">
    <text evidence="5">Belongs to the protein kinase superfamily. Ser/Thr protein kinase family. GCN2 subfamily.</text>
</comment>
<reference evidence="8" key="1">
    <citation type="submission" date="2022-10" db="EMBL/GenBank/DDBJ databases">
        <title>Genome assembly of Pristionchus species.</title>
        <authorList>
            <person name="Yoshida K."/>
            <person name="Sommer R.J."/>
        </authorList>
    </citation>
    <scope>NUCLEOTIDE SEQUENCE [LARGE SCALE GENOMIC DNA]</scope>
    <source>
        <strain evidence="8">RS5460</strain>
    </source>
</reference>
<dbReference type="Proteomes" id="UP001328107">
    <property type="component" value="Unassembled WGS sequence"/>
</dbReference>
<sequence length="87" mass="10010">LIYVQMQLCQFSLDTWLGREENRTPASRSLPSMKFLFKQIVSAVAYIHDKNLIHRDLKPSNIMFVDANRLKVCDLGIATIRKAEDGE</sequence>
<evidence type="ECO:0000313" key="7">
    <source>
        <dbReference type="EMBL" id="GMR38309.1"/>
    </source>
</evidence>
<dbReference type="PROSITE" id="PS00108">
    <property type="entry name" value="PROTEIN_KINASE_ST"/>
    <property type="match status" value="1"/>
</dbReference>
<keyword evidence="1" id="KW-0808">Transferase</keyword>
<dbReference type="GO" id="GO:0004694">
    <property type="term" value="F:eukaryotic translation initiation factor 2alpha kinase activity"/>
    <property type="evidence" value="ECO:0007669"/>
    <property type="project" value="TreeGrafter"/>
</dbReference>
<keyword evidence="8" id="KW-1185">Reference proteome</keyword>
<dbReference type="PANTHER" id="PTHR11042:SF91">
    <property type="entry name" value="EUKARYOTIC TRANSLATION INITIATION FACTOR 2-ALPHA KINASE"/>
    <property type="match status" value="1"/>
</dbReference>
<feature type="non-terminal residue" evidence="7">
    <location>
        <position position="1"/>
    </location>
</feature>
<keyword evidence="4" id="KW-0067">ATP-binding</keyword>
<dbReference type="InterPro" id="IPR008271">
    <property type="entry name" value="Ser/Thr_kinase_AS"/>
</dbReference>
<evidence type="ECO:0000259" key="6">
    <source>
        <dbReference type="PROSITE" id="PS50011"/>
    </source>
</evidence>